<keyword evidence="1" id="KW-0547">Nucleotide-binding</keyword>
<dbReference type="PROSITE" id="PS50045">
    <property type="entry name" value="SIGMA54_INTERACT_4"/>
    <property type="match status" value="1"/>
</dbReference>
<dbReference type="PANTHER" id="PTHR32071:SF122">
    <property type="entry name" value="SIGMA FACTOR"/>
    <property type="match status" value="1"/>
</dbReference>
<dbReference type="RefSeq" id="WP_207340120.1">
    <property type="nucleotide sequence ID" value="NZ_CP074405.1"/>
</dbReference>
<dbReference type="Pfam" id="PF25601">
    <property type="entry name" value="AAA_lid_14"/>
    <property type="match status" value="1"/>
</dbReference>
<dbReference type="PROSITE" id="PS00676">
    <property type="entry name" value="SIGMA54_INTERACT_2"/>
    <property type="match status" value="1"/>
</dbReference>
<keyword evidence="2" id="KW-0067">ATP-binding</keyword>
<dbReference type="Gene3D" id="1.10.8.60">
    <property type="match status" value="1"/>
</dbReference>
<keyword evidence="6" id="KW-1185">Reference proteome</keyword>
<dbReference type="InterPro" id="IPR058031">
    <property type="entry name" value="AAA_lid_NorR"/>
</dbReference>
<dbReference type="SUPFAM" id="SSF52540">
    <property type="entry name" value="P-loop containing nucleoside triphosphate hydrolases"/>
    <property type="match status" value="1"/>
</dbReference>
<dbReference type="InterPro" id="IPR003593">
    <property type="entry name" value="AAA+_ATPase"/>
</dbReference>
<dbReference type="SMART" id="SM00382">
    <property type="entry name" value="AAA"/>
    <property type="match status" value="1"/>
</dbReference>
<organism evidence="5 6">
    <name type="scientific">Cellulomonas wangleii</name>
    <dbReference type="NCBI Taxonomy" id="2816956"/>
    <lineage>
        <taxon>Bacteria</taxon>
        <taxon>Bacillati</taxon>
        <taxon>Actinomycetota</taxon>
        <taxon>Actinomycetes</taxon>
        <taxon>Micrococcales</taxon>
        <taxon>Cellulomonadaceae</taxon>
        <taxon>Cellulomonas</taxon>
    </lineage>
</organism>
<dbReference type="InterPro" id="IPR002078">
    <property type="entry name" value="Sigma_54_int"/>
</dbReference>
<evidence type="ECO:0000256" key="1">
    <source>
        <dbReference type="ARBA" id="ARBA00022741"/>
    </source>
</evidence>
<reference evidence="5 6" key="1">
    <citation type="submission" date="2021-05" db="EMBL/GenBank/DDBJ databases">
        <title>Novel species in genus Cellulomonas.</title>
        <authorList>
            <person name="Zhang G."/>
        </authorList>
    </citation>
    <scope>NUCLEOTIDE SEQUENCE [LARGE SCALE GENOMIC DNA]</scope>
    <source>
        <strain evidence="6">zg-ZUI222</strain>
    </source>
</reference>
<dbReference type="Proteomes" id="UP000677804">
    <property type="component" value="Chromosome"/>
</dbReference>
<proteinExistence type="predicted"/>
<dbReference type="Pfam" id="PF00158">
    <property type="entry name" value="Sigma54_activat"/>
    <property type="match status" value="1"/>
</dbReference>
<evidence type="ECO:0000256" key="3">
    <source>
        <dbReference type="SAM" id="MobiDB-lite"/>
    </source>
</evidence>
<feature type="region of interest" description="Disordered" evidence="3">
    <location>
        <begin position="488"/>
        <end position="507"/>
    </location>
</feature>
<name>A0ABX8D4V7_9CELL</name>
<dbReference type="CDD" id="cd00009">
    <property type="entry name" value="AAA"/>
    <property type="match status" value="1"/>
</dbReference>
<evidence type="ECO:0000259" key="4">
    <source>
        <dbReference type="PROSITE" id="PS50045"/>
    </source>
</evidence>
<dbReference type="PANTHER" id="PTHR32071">
    <property type="entry name" value="TRANSCRIPTIONAL REGULATORY PROTEIN"/>
    <property type="match status" value="1"/>
</dbReference>
<feature type="domain" description="Sigma-54 factor interaction" evidence="4">
    <location>
        <begin position="122"/>
        <end position="370"/>
    </location>
</feature>
<dbReference type="EMBL" id="CP074405">
    <property type="protein sequence ID" value="QVI62459.1"/>
    <property type="molecule type" value="Genomic_DNA"/>
</dbReference>
<dbReference type="InterPro" id="IPR025943">
    <property type="entry name" value="Sigma_54_int_dom_ATP-bd_2"/>
</dbReference>
<evidence type="ECO:0000313" key="6">
    <source>
        <dbReference type="Proteomes" id="UP000677804"/>
    </source>
</evidence>
<evidence type="ECO:0000313" key="5">
    <source>
        <dbReference type="EMBL" id="QVI62459.1"/>
    </source>
</evidence>
<accession>A0ABX8D4V7</accession>
<dbReference type="Gene3D" id="3.40.50.300">
    <property type="entry name" value="P-loop containing nucleotide triphosphate hydrolases"/>
    <property type="match status" value="1"/>
</dbReference>
<sequence length="507" mass="53596">MAWFRVAAPCRPATRARLTAAGLRDADAADADGRAVAADEPGVVLLTDPHAAPDPARLADSPGRVLVALAPGVDVDPWSLLACGAADVVHLTGDDLRPVLDRLRRWQDVDELVRAEARRAGAIGTSSAWRLFLRDLVEVARWSTAPVLLLGETGAGKEVAAHIVHRVDLRRREHELVLLDCTTVVPTLSGSEFFGHEKGAFTGATTAHEGAFARADGGTLFLDEVGELPAALQAALLRVVQEGTYQTVGGTRRRRTDFRLVAATHRDLRTEGFRADLYHRLAATTLRVPPLRERPDDVLPLFRHFLAEQRLGGDVAAVRAAVRHRPSVEAGSDEAEDAPEVSREVADALRGHDWPGNVRELRQLAARVAARHVGDGPVTPGDLPPEDRPVRAVTAPAVTAPAVTAPAVTAPTVTAPAVTAPHPSSLTAGTPWESGLESAVREALSAGVGLQELKARTADVATRVALDVGGGTVAAARLLGVSRRALGYRTAARARPQPTDPSSDASS</sequence>
<protein>
    <submittedName>
        <fullName evidence="5">Sigma-54-dependent Fis family transcriptional regulator</fullName>
    </submittedName>
</protein>
<dbReference type="InterPro" id="IPR027417">
    <property type="entry name" value="P-loop_NTPase"/>
</dbReference>
<evidence type="ECO:0000256" key="2">
    <source>
        <dbReference type="ARBA" id="ARBA00022840"/>
    </source>
</evidence>
<gene>
    <name evidence="5" type="ORF">KG103_00405</name>
</gene>